<evidence type="ECO:0000259" key="9">
    <source>
        <dbReference type="Pfam" id="PF12019"/>
    </source>
</evidence>
<dbReference type="AlphaFoldDB" id="T1B2L4"/>
<dbReference type="InterPro" id="IPR022346">
    <property type="entry name" value="T2SS_GspH"/>
</dbReference>
<evidence type="ECO:0000256" key="8">
    <source>
        <dbReference type="SAM" id="Phobius"/>
    </source>
</evidence>
<dbReference type="Pfam" id="PF07963">
    <property type="entry name" value="N_methyl"/>
    <property type="match status" value="1"/>
</dbReference>
<dbReference type="InterPro" id="IPR012902">
    <property type="entry name" value="N_methyl_site"/>
</dbReference>
<dbReference type="InterPro" id="IPR045584">
    <property type="entry name" value="Pilin-like"/>
</dbReference>
<protein>
    <submittedName>
        <fullName evidence="10">Type IV pre-pilin</fullName>
    </submittedName>
</protein>
<reference evidence="10" key="2">
    <citation type="journal article" date="2014" name="ISME J.">
        <title>Microbial stratification in low pH oxic and suboxic macroscopic growths along an acid mine drainage.</title>
        <authorList>
            <person name="Mendez-Garcia C."/>
            <person name="Mesa V."/>
            <person name="Sprenger R.R."/>
            <person name="Richter M."/>
            <person name="Diez M.S."/>
            <person name="Solano J."/>
            <person name="Bargiela R."/>
            <person name="Golyshina O.V."/>
            <person name="Manteca A."/>
            <person name="Ramos J.L."/>
            <person name="Gallego J.R."/>
            <person name="Llorente I."/>
            <person name="Martins Dos Santos V.A."/>
            <person name="Jensen O.N."/>
            <person name="Pelaez A.I."/>
            <person name="Sanchez J."/>
            <person name="Ferrer M."/>
        </authorList>
    </citation>
    <scope>NUCLEOTIDE SEQUENCE</scope>
</reference>
<keyword evidence="3" id="KW-0488">Methylation</keyword>
<organism evidence="10">
    <name type="scientific">mine drainage metagenome</name>
    <dbReference type="NCBI Taxonomy" id="410659"/>
    <lineage>
        <taxon>unclassified sequences</taxon>
        <taxon>metagenomes</taxon>
        <taxon>ecological metagenomes</taxon>
    </lineage>
</organism>
<evidence type="ECO:0000256" key="1">
    <source>
        <dbReference type="ARBA" id="ARBA00004377"/>
    </source>
</evidence>
<evidence type="ECO:0000256" key="3">
    <source>
        <dbReference type="ARBA" id="ARBA00022481"/>
    </source>
</evidence>
<evidence type="ECO:0000256" key="4">
    <source>
        <dbReference type="ARBA" id="ARBA00022519"/>
    </source>
</evidence>
<keyword evidence="6 8" id="KW-1133">Transmembrane helix</keyword>
<gene>
    <name evidence="10" type="ORF">B1A_07844</name>
</gene>
<keyword evidence="7 8" id="KW-0472">Membrane</keyword>
<dbReference type="GO" id="GO:0015628">
    <property type="term" value="P:protein secretion by the type II secretion system"/>
    <property type="evidence" value="ECO:0007669"/>
    <property type="project" value="InterPro"/>
</dbReference>
<keyword evidence="2" id="KW-1003">Cell membrane</keyword>
<proteinExistence type="predicted"/>
<dbReference type="NCBIfam" id="TIGR02532">
    <property type="entry name" value="IV_pilin_GFxxxE"/>
    <property type="match status" value="1"/>
</dbReference>
<evidence type="ECO:0000256" key="6">
    <source>
        <dbReference type="ARBA" id="ARBA00022989"/>
    </source>
</evidence>
<dbReference type="Pfam" id="PF12019">
    <property type="entry name" value="GspH"/>
    <property type="match status" value="1"/>
</dbReference>
<dbReference type="GO" id="GO:0005886">
    <property type="term" value="C:plasma membrane"/>
    <property type="evidence" value="ECO:0007669"/>
    <property type="project" value="UniProtKB-SubCell"/>
</dbReference>
<keyword evidence="5 8" id="KW-0812">Transmembrane</keyword>
<evidence type="ECO:0000256" key="7">
    <source>
        <dbReference type="ARBA" id="ARBA00023136"/>
    </source>
</evidence>
<dbReference type="EMBL" id="AUZX01005621">
    <property type="protein sequence ID" value="EQD67096.1"/>
    <property type="molecule type" value="Genomic_DNA"/>
</dbReference>
<evidence type="ECO:0000256" key="2">
    <source>
        <dbReference type="ARBA" id="ARBA00022475"/>
    </source>
</evidence>
<keyword evidence="4" id="KW-0997">Cell inner membrane</keyword>
<dbReference type="GO" id="GO:0015627">
    <property type="term" value="C:type II protein secretion system complex"/>
    <property type="evidence" value="ECO:0007669"/>
    <property type="project" value="InterPro"/>
</dbReference>
<name>T1B2L4_9ZZZZ</name>
<reference evidence="10" key="1">
    <citation type="submission" date="2013-08" db="EMBL/GenBank/DDBJ databases">
        <authorList>
            <person name="Mendez C."/>
            <person name="Richter M."/>
            <person name="Ferrer M."/>
            <person name="Sanchez J."/>
        </authorList>
    </citation>
    <scope>NUCLEOTIDE SEQUENCE</scope>
</reference>
<evidence type="ECO:0000313" key="10">
    <source>
        <dbReference type="EMBL" id="EQD67096.1"/>
    </source>
</evidence>
<dbReference type="Gene3D" id="3.55.40.10">
    <property type="entry name" value="minor pseudopilin epsh domain"/>
    <property type="match status" value="1"/>
</dbReference>
<feature type="domain" description="General secretion pathway GspH" evidence="9">
    <location>
        <begin position="45"/>
        <end position="164"/>
    </location>
</feature>
<comment type="subcellular location">
    <subcellularLocation>
        <location evidence="1">Cell inner membrane</location>
        <topology evidence="1">Single-pass membrane protein</topology>
    </subcellularLocation>
</comment>
<dbReference type="SUPFAM" id="SSF54523">
    <property type="entry name" value="Pili subunits"/>
    <property type="match status" value="1"/>
</dbReference>
<sequence length="184" mass="18591">MRNARGFTLLELMVVLIIVAIVLTFAIPSFRTLLMNSRVNDVVGNLSGALNYARNTALSKNAPIGVCPVSPPATAGQAPGAGCLTAFGSATNGTAWMVYSGPITNPVPLSTYTLAAGEQISINAGGAAQITFNGRGLANTSGLLTVCDARGVPAARAVEVNAAGYVQISASPGFAPDGTPLNCP</sequence>
<feature type="transmembrane region" description="Helical" evidence="8">
    <location>
        <begin position="7"/>
        <end position="27"/>
    </location>
</feature>
<comment type="caution">
    <text evidence="10">The sequence shown here is derived from an EMBL/GenBank/DDBJ whole genome shotgun (WGS) entry which is preliminary data.</text>
</comment>
<dbReference type="PROSITE" id="PS00409">
    <property type="entry name" value="PROKAR_NTER_METHYL"/>
    <property type="match status" value="1"/>
</dbReference>
<accession>T1B2L4</accession>
<evidence type="ECO:0000256" key="5">
    <source>
        <dbReference type="ARBA" id="ARBA00022692"/>
    </source>
</evidence>